<evidence type="ECO:0000256" key="7">
    <source>
        <dbReference type="ARBA" id="ARBA00023136"/>
    </source>
</evidence>
<feature type="transmembrane region" description="Helical" evidence="8">
    <location>
        <begin position="114"/>
        <end position="135"/>
    </location>
</feature>
<reference evidence="10" key="1">
    <citation type="submission" date="2022-01" db="EMBL/GenBank/DDBJ databases">
        <authorList>
            <person name="Criscuolo A."/>
        </authorList>
    </citation>
    <scope>NUCLEOTIDE SEQUENCE</scope>
    <source>
        <strain evidence="10">CIP111892</strain>
    </source>
</reference>
<comment type="similarity">
    <text evidence="2">Belongs to the major facilitator superfamily. EmrB family.</text>
</comment>
<dbReference type="CDD" id="cd17503">
    <property type="entry name" value="MFS_LmrB_MDR_like"/>
    <property type="match status" value="1"/>
</dbReference>
<dbReference type="Pfam" id="PF07690">
    <property type="entry name" value="MFS_1"/>
    <property type="match status" value="1"/>
</dbReference>
<evidence type="ECO:0000313" key="10">
    <source>
        <dbReference type="EMBL" id="CAH1217558.1"/>
    </source>
</evidence>
<dbReference type="InterPro" id="IPR004638">
    <property type="entry name" value="EmrB-like"/>
</dbReference>
<dbReference type="PANTHER" id="PTHR42718">
    <property type="entry name" value="MAJOR FACILITATOR SUPERFAMILY MULTIDRUG TRANSPORTER MFSC"/>
    <property type="match status" value="1"/>
</dbReference>
<feature type="transmembrane region" description="Helical" evidence="8">
    <location>
        <begin position="176"/>
        <end position="196"/>
    </location>
</feature>
<evidence type="ECO:0000256" key="5">
    <source>
        <dbReference type="ARBA" id="ARBA00022692"/>
    </source>
</evidence>
<dbReference type="PROSITE" id="PS50850">
    <property type="entry name" value="MFS"/>
    <property type="match status" value="1"/>
</dbReference>
<feature type="transmembrane region" description="Helical" evidence="8">
    <location>
        <begin position="407"/>
        <end position="429"/>
    </location>
</feature>
<feature type="transmembrane region" description="Helical" evidence="8">
    <location>
        <begin position="280"/>
        <end position="299"/>
    </location>
</feature>
<keyword evidence="7 8" id="KW-0472">Membrane</keyword>
<feature type="transmembrane region" description="Helical" evidence="8">
    <location>
        <begin position="208"/>
        <end position="228"/>
    </location>
</feature>
<evidence type="ECO:0000256" key="1">
    <source>
        <dbReference type="ARBA" id="ARBA00004651"/>
    </source>
</evidence>
<accession>A0ABM9CL50</accession>
<feature type="transmembrane region" description="Helical" evidence="8">
    <location>
        <begin position="344"/>
        <end position="363"/>
    </location>
</feature>
<dbReference type="InterPro" id="IPR011701">
    <property type="entry name" value="MFS"/>
</dbReference>
<dbReference type="PANTHER" id="PTHR42718:SF9">
    <property type="entry name" value="MAJOR FACILITATOR SUPERFAMILY MULTIDRUG TRANSPORTER MFSC"/>
    <property type="match status" value="1"/>
</dbReference>
<feature type="domain" description="Major facilitator superfamily (MFS) profile" evidence="9">
    <location>
        <begin position="23"/>
        <end position="473"/>
    </location>
</feature>
<name>A0ABM9CL50_9BACL</name>
<dbReference type="RefSeq" id="WP_236336295.1">
    <property type="nucleotide sequence ID" value="NZ_CAKMMG010000008.1"/>
</dbReference>
<evidence type="ECO:0000256" key="2">
    <source>
        <dbReference type="ARBA" id="ARBA00008537"/>
    </source>
</evidence>
<dbReference type="NCBIfam" id="TIGR00711">
    <property type="entry name" value="efflux_EmrB"/>
    <property type="match status" value="1"/>
</dbReference>
<feature type="transmembrane region" description="Helical" evidence="8">
    <location>
        <begin position="89"/>
        <end position="108"/>
    </location>
</feature>
<keyword evidence="4" id="KW-1003">Cell membrane</keyword>
<comment type="caution">
    <text evidence="10">The sequence shown here is derived from an EMBL/GenBank/DDBJ whole genome shotgun (WGS) entry which is preliminary data.</text>
</comment>
<feature type="transmembrane region" description="Helical" evidence="8">
    <location>
        <begin position="147"/>
        <end position="170"/>
    </location>
</feature>
<evidence type="ECO:0000256" key="4">
    <source>
        <dbReference type="ARBA" id="ARBA00022475"/>
    </source>
</evidence>
<evidence type="ECO:0000256" key="6">
    <source>
        <dbReference type="ARBA" id="ARBA00022989"/>
    </source>
</evidence>
<keyword evidence="6 8" id="KW-1133">Transmembrane helix</keyword>
<feature type="transmembrane region" description="Helical" evidence="8">
    <location>
        <begin position="58"/>
        <end position="82"/>
    </location>
</feature>
<dbReference type="EMBL" id="CAKMMG010000008">
    <property type="protein sequence ID" value="CAH1217558.1"/>
    <property type="molecule type" value="Genomic_DNA"/>
</dbReference>
<evidence type="ECO:0000256" key="3">
    <source>
        <dbReference type="ARBA" id="ARBA00022448"/>
    </source>
</evidence>
<dbReference type="Gene3D" id="1.20.1250.20">
    <property type="entry name" value="MFS general substrate transporter like domains"/>
    <property type="match status" value="2"/>
</dbReference>
<keyword evidence="11" id="KW-1185">Reference proteome</keyword>
<feature type="transmembrane region" description="Helical" evidence="8">
    <location>
        <begin position="369"/>
        <end position="395"/>
    </location>
</feature>
<proteinExistence type="inferred from homology"/>
<organism evidence="10 11">
    <name type="scientific">Paenibacillus auburnensis</name>
    <dbReference type="NCBI Taxonomy" id="2905649"/>
    <lineage>
        <taxon>Bacteria</taxon>
        <taxon>Bacillati</taxon>
        <taxon>Bacillota</taxon>
        <taxon>Bacilli</taxon>
        <taxon>Bacillales</taxon>
        <taxon>Paenibacillaceae</taxon>
        <taxon>Paenibacillus</taxon>
    </lineage>
</organism>
<evidence type="ECO:0000256" key="8">
    <source>
        <dbReference type="SAM" id="Phobius"/>
    </source>
</evidence>
<feature type="transmembrane region" description="Helical" evidence="8">
    <location>
        <begin position="311"/>
        <end position="332"/>
    </location>
</feature>
<feature type="transmembrane region" description="Helical" evidence="8">
    <location>
        <begin position="449"/>
        <end position="468"/>
    </location>
</feature>
<keyword evidence="3" id="KW-0813">Transport</keyword>
<comment type="subcellular location">
    <subcellularLocation>
        <location evidence="1">Cell membrane</location>
        <topology evidence="1">Multi-pass membrane protein</topology>
    </subcellularLocation>
</comment>
<feature type="transmembrane region" description="Helical" evidence="8">
    <location>
        <begin position="20"/>
        <end position="38"/>
    </location>
</feature>
<evidence type="ECO:0000313" key="11">
    <source>
        <dbReference type="Proteomes" id="UP000838324"/>
    </source>
</evidence>
<feature type="transmembrane region" description="Helical" evidence="8">
    <location>
        <begin position="240"/>
        <end position="260"/>
    </location>
</feature>
<sequence length="492" mass="51746">MAINKSAAGKPQKEKIDPAILKVAFILVFGALAPLFDSTMVNVAIETLTRDLGSTVSVIQWVVTGYVLTMGIAIPVSGWAVNRFGGKKVYIFSLAVFLAGSILCALAWNPGSLITFRLVQGIGAGILIPTLQTVLVQSAGKSLGRVISIIGIPTLLGPILGPVLGGVIINGLSWRWIFYVNIPIGLISLWLASRGIPADQPAARKQPLDLTGLLLLSPAFAILIYGISQISRYGGLNSSRVTVPLMTGLVLMAAFIVYALRTAKVPLLDLRLFKSRIFSASNATVFLGGMVMNGALLLLPLYYQQVRGESVLFTGILLIPQGIGMLLTRSWIGGLSDRIGSRLIVILSLAFTIVSTLPFAFAGPDTNQILLAAALVLRGAALNGLLIPVMVSAYVGLRKDQVADASIALRIFQTIGGAFGAAILATVISHQLPSHAASGALTVAGAYNVAFWWSIGFAVVSFLPALLLPKGKEKAVLNNEPVVTEGAGVTEA</sequence>
<protein>
    <submittedName>
        <fullName evidence="10">Fatty acid resistance protein FarB</fullName>
    </submittedName>
</protein>
<gene>
    <name evidence="10" type="primary">farB_1</name>
    <name evidence="10" type="ORF">PAECIP111892_04438</name>
</gene>
<dbReference type="Proteomes" id="UP000838324">
    <property type="component" value="Unassembled WGS sequence"/>
</dbReference>
<dbReference type="InterPro" id="IPR036259">
    <property type="entry name" value="MFS_trans_sf"/>
</dbReference>
<dbReference type="InterPro" id="IPR020846">
    <property type="entry name" value="MFS_dom"/>
</dbReference>
<evidence type="ECO:0000259" key="9">
    <source>
        <dbReference type="PROSITE" id="PS50850"/>
    </source>
</evidence>
<dbReference type="SUPFAM" id="SSF103473">
    <property type="entry name" value="MFS general substrate transporter"/>
    <property type="match status" value="1"/>
</dbReference>
<keyword evidence="5 8" id="KW-0812">Transmembrane</keyword>